<organism evidence="1 2">
    <name type="scientific">Thalassotalea fonticola</name>
    <dbReference type="NCBI Taxonomy" id="3065649"/>
    <lineage>
        <taxon>Bacteria</taxon>
        <taxon>Pseudomonadati</taxon>
        <taxon>Pseudomonadota</taxon>
        <taxon>Gammaproteobacteria</taxon>
        <taxon>Alteromonadales</taxon>
        <taxon>Colwelliaceae</taxon>
        <taxon>Thalassotalea</taxon>
    </lineage>
</organism>
<reference evidence="1 2" key="1">
    <citation type="submission" date="2023-09" db="EMBL/GenBank/DDBJ databases">
        <authorList>
            <person name="Qi X."/>
        </authorList>
    </citation>
    <scope>NUCLEOTIDE SEQUENCE [LARGE SCALE GENOMIC DNA]</scope>
    <source>
        <strain evidence="1 2">S1-1</strain>
    </source>
</reference>
<dbReference type="EMBL" id="CP136600">
    <property type="protein sequence ID" value="WOH37266.1"/>
    <property type="molecule type" value="Genomic_DNA"/>
</dbReference>
<dbReference type="RefSeq" id="WP_348396057.1">
    <property type="nucleotide sequence ID" value="NZ_CP136600.1"/>
</dbReference>
<accession>A0ABZ0GPE3</accession>
<name>A0ABZ0GPE3_9GAMM</name>
<evidence type="ECO:0000313" key="2">
    <source>
        <dbReference type="Proteomes" id="UP001301442"/>
    </source>
</evidence>
<dbReference type="Proteomes" id="UP001301442">
    <property type="component" value="Chromosome"/>
</dbReference>
<dbReference type="SUPFAM" id="SSF51905">
    <property type="entry name" value="FAD/NAD(P)-binding domain"/>
    <property type="match status" value="1"/>
</dbReference>
<proteinExistence type="predicted"/>
<dbReference type="PIRSF" id="PIRSF011396">
    <property type="entry name" value="Trp_halogenase"/>
    <property type="match status" value="1"/>
</dbReference>
<dbReference type="PANTHER" id="PTHR43747:SF4">
    <property type="entry name" value="FLAVIN-DEPENDENT TRYPTOPHAN HALOGENASE"/>
    <property type="match status" value="1"/>
</dbReference>
<protein>
    <submittedName>
        <fullName evidence="1">Tryptophan halogenase family protein</fullName>
    </submittedName>
</protein>
<keyword evidence="2" id="KW-1185">Reference proteome</keyword>
<dbReference type="InterPro" id="IPR036188">
    <property type="entry name" value="FAD/NAD-bd_sf"/>
</dbReference>
<dbReference type="InterPro" id="IPR033856">
    <property type="entry name" value="Trp_halogen"/>
</dbReference>
<sequence length="509" mass="57334">MSTTRNKSKIEGNILNSNKIQNVVIAGGGTSGWMAAAALSKLLGKNLNITLVESDDIGTVGVGEATIPPIRTFHKLLGINEQEFMKATHATFKLGIGFENWGKIDDDYVHSFGITGKECWAGEFHHFWLHGLNKGIQSDFGEYCFELQAAKAGKFALSKQMPINYAYHLDATIYAQYLRKFSQKNGVNRVEGKITKVIKNKQTGEIASLTLESGEIVNGDFFIDCTGFRGLLIEQALHTGYEDWSHWLPCDSAVAVQTKAVSAPIPYTRSIAHDVGWQWRIPLQHRVGNGLVYCSRYMSDKSATEKLLANIQGDTITEPRVIKFKTGRRRKGWNKNCVALGLSSGFLEPLESTSIHLIMSGIIRLMRLFPFDGIQQSAIDEYNSKLNSELEAIRDFIILHYHVNQRDDSEFWRYCKDMEIPASLQHKINLFKETGRVFLDDGDIFRVDSWTQVMLGQGLMPKQYHKIADIMNDAELNKFLNGIKSSISNAVQQLPTHSEFVERYCKSTM</sequence>
<dbReference type="Gene3D" id="3.50.50.60">
    <property type="entry name" value="FAD/NAD(P)-binding domain"/>
    <property type="match status" value="1"/>
</dbReference>
<evidence type="ECO:0000313" key="1">
    <source>
        <dbReference type="EMBL" id="WOH37266.1"/>
    </source>
</evidence>
<dbReference type="InterPro" id="IPR050816">
    <property type="entry name" value="Flavin-dep_Halogenase_NPB"/>
</dbReference>
<dbReference type="InterPro" id="IPR006905">
    <property type="entry name" value="Flavin_halogenase"/>
</dbReference>
<dbReference type="PANTHER" id="PTHR43747">
    <property type="entry name" value="FAD-BINDING PROTEIN"/>
    <property type="match status" value="1"/>
</dbReference>
<gene>
    <name evidence="1" type="ORF">RI844_18185</name>
</gene>
<dbReference type="Pfam" id="PF04820">
    <property type="entry name" value="Trp_halogenase"/>
    <property type="match status" value="1"/>
</dbReference>